<keyword evidence="4" id="KW-1185">Reference proteome</keyword>
<feature type="compositionally biased region" description="Polar residues" evidence="1">
    <location>
        <begin position="220"/>
        <end position="233"/>
    </location>
</feature>
<comment type="caution">
    <text evidence="3">The sequence shown here is derived from an EMBL/GenBank/DDBJ whole genome shotgun (WGS) entry which is preliminary data.</text>
</comment>
<feature type="region of interest" description="Disordered" evidence="1">
    <location>
        <begin position="430"/>
        <end position="498"/>
    </location>
</feature>
<sequence>MSATVTASMRAVGWNVQFTIGPGSYPRAFAGIYQNPRVPTVNFGDVRDELALCFEFRTLDQNDNYGNEDIEDHVGRCNTVNNRDGDGGDNRGNRDTGGTSSWENIAFALTGWPAAEKSAATNEADRVQYPSWITQENLDEIVPGELSNPQQRRTVTYHIVRHHHCRLPSGSLLEDHLRAKCAQHLPNPDRRRHPAYLPHNRTPSDSRLNVMPLRRRVKARSQSPPKRTASGATSPGKPTDDADGEYDNMVAPASMGIDMDEARRAVNDFRMACVNRATNPCCAVSGDGAPWCPGQPIGPGVQACHIVPQQHYHLYPVTNSAPPAFEGDGSIEDSPRRLREAWQNTWSSDNGILLIKHIHDFFDSRLFSIHPETSLIRVFVPYQALERYHGREAQISLNVDRNALRHHYDMCCIENMAARRPNLDIASPLTSRMSTSGTSLVNTSGSGTPFNGRTDLPLTPSSGRMPPQTAMQLASDPSKRPRSTRDDREQGLRTNETELWEEKQLPQIKDEHGYSYVTPRNCREFLADVDWELQKLKGCR</sequence>
<feature type="region of interest" description="Disordered" evidence="1">
    <location>
        <begin position="80"/>
        <end position="100"/>
    </location>
</feature>
<evidence type="ECO:0000313" key="4">
    <source>
        <dbReference type="Proteomes" id="UP000076881"/>
    </source>
</evidence>
<dbReference type="InterPro" id="IPR003615">
    <property type="entry name" value="HNH_nuc"/>
</dbReference>
<evidence type="ECO:0000259" key="2">
    <source>
        <dbReference type="Pfam" id="PF13391"/>
    </source>
</evidence>
<reference evidence="3 4" key="1">
    <citation type="journal article" date="2016" name="Genome Biol. Evol.">
        <title>Divergent and convergent evolution of fungal pathogenicity.</title>
        <authorList>
            <person name="Shang Y."/>
            <person name="Xiao G."/>
            <person name="Zheng P."/>
            <person name="Cen K."/>
            <person name="Zhan S."/>
            <person name="Wang C."/>
        </authorList>
    </citation>
    <scope>NUCLEOTIDE SEQUENCE [LARGE SCALE GENOMIC DNA]</scope>
    <source>
        <strain evidence="3 4">RCEF 1005</strain>
    </source>
</reference>
<organism evidence="3 4">
    <name type="scientific">Akanthomyces lecanii RCEF 1005</name>
    <dbReference type="NCBI Taxonomy" id="1081108"/>
    <lineage>
        <taxon>Eukaryota</taxon>
        <taxon>Fungi</taxon>
        <taxon>Dikarya</taxon>
        <taxon>Ascomycota</taxon>
        <taxon>Pezizomycotina</taxon>
        <taxon>Sordariomycetes</taxon>
        <taxon>Hypocreomycetidae</taxon>
        <taxon>Hypocreales</taxon>
        <taxon>Cordycipitaceae</taxon>
        <taxon>Akanthomyces</taxon>
        <taxon>Cordyceps confragosa</taxon>
    </lineage>
</organism>
<proteinExistence type="predicted"/>
<feature type="compositionally biased region" description="Basic and acidic residues" evidence="1">
    <location>
        <begin position="83"/>
        <end position="94"/>
    </location>
</feature>
<dbReference type="EMBL" id="AZHF01000014">
    <property type="protein sequence ID" value="OAA65096.1"/>
    <property type="molecule type" value="Genomic_DNA"/>
</dbReference>
<protein>
    <recommendedName>
        <fullName evidence="2">HNH nuclease domain-containing protein</fullName>
    </recommendedName>
</protein>
<dbReference type="AlphaFoldDB" id="A0A167XKT2"/>
<name>A0A167XKT2_CORDF</name>
<dbReference type="Pfam" id="PF13391">
    <property type="entry name" value="HNH_2"/>
    <property type="match status" value="1"/>
</dbReference>
<feature type="domain" description="HNH nuclease" evidence="2">
    <location>
        <begin position="282"/>
        <end position="370"/>
    </location>
</feature>
<evidence type="ECO:0000256" key="1">
    <source>
        <dbReference type="SAM" id="MobiDB-lite"/>
    </source>
</evidence>
<feature type="compositionally biased region" description="Basic and acidic residues" evidence="1">
    <location>
        <begin position="477"/>
        <end position="491"/>
    </location>
</feature>
<feature type="compositionally biased region" description="Polar residues" evidence="1">
    <location>
        <begin position="430"/>
        <end position="451"/>
    </location>
</feature>
<dbReference type="Proteomes" id="UP000076881">
    <property type="component" value="Unassembled WGS sequence"/>
</dbReference>
<gene>
    <name evidence="3" type="ORF">LEL_10543</name>
</gene>
<dbReference type="OrthoDB" id="4870120at2759"/>
<accession>A0A167XKT2</accession>
<feature type="region of interest" description="Disordered" evidence="1">
    <location>
        <begin position="185"/>
        <end position="246"/>
    </location>
</feature>
<evidence type="ECO:0000313" key="3">
    <source>
        <dbReference type="EMBL" id="OAA65096.1"/>
    </source>
</evidence>